<keyword evidence="1 2" id="KW-0560">Oxidoreductase</keyword>
<dbReference type="InterPro" id="IPR012131">
    <property type="entry name" value="Hstdl_DH"/>
</dbReference>
<evidence type="ECO:0000256" key="1">
    <source>
        <dbReference type="ARBA" id="ARBA00023002"/>
    </source>
</evidence>
<organism evidence="2 3">
    <name type="scientific">Niabella ginsengisoli</name>
    <dbReference type="NCBI Taxonomy" id="522298"/>
    <lineage>
        <taxon>Bacteria</taxon>
        <taxon>Pseudomonadati</taxon>
        <taxon>Bacteroidota</taxon>
        <taxon>Chitinophagia</taxon>
        <taxon>Chitinophagales</taxon>
        <taxon>Chitinophagaceae</taxon>
        <taxon>Niabella</taxon>
    </lineage>
</organism>
<accession>A0ABS9SHF4</accession>
<reference evidence="2 3" key="1">
    <citation type="submission" date="2022-02" db="EMBL/GenBank/DDBJ databases">
        <authorList>
            <person name="Min J."/>
        </authorList>
    </citation>
    <scope>NUCLEOTIDE SEQUENCE [LARGE SCALE GENOMIC DNA]</scope>
    <source>
        <strain evidence="2 3">GR10-1</strain>
    </source>
</reference>
<dbReference type="Gene3D" id="3.40.50.1980">
    <property type="entry name" value="Nitrogenase molybdenum iron protein domain"/>
    <property type="match status" value="1"/>
</dbReference>
<sequence length="102" mass="11550">MNLKIYKYPSTKSWGTISQRPLQNSNAIQASVNAIIYDVANNGDVALKNYASKFDGVALKALQVSSKEITAATKNAEPQLKKPYFRLRKIFKNFIQRKSRQL</sequence>
<proteinExistence type="predicted"/>
<name>A0ABS9SHF4_9BACT</name>
<gene>
    <name evidence="2" type="ORF">MKP09_07520</name>
</gene>
<dbReference type="Pfam" id="PF00815">
    <property type="entry name" value="Histidinol_dh"/>
    <property type="match status" value="1"/>
</dbReference>
<dbReference type="PANTHER" id="PTHR21256:SF2">
    <property type="entry name" value="HISTIDINE BIOSYNTHESIS TRIFUNCTIONAL PROTEIN"/>
    <property type="match status" value="1"/>
</dbReference>
<protein>
    <submittedName>
        <fullName evidence="2">Histidinol dehydrogenase</fullName>
        <ecNumber evidence="2">1.1.1.23</ecNumber>
    </submittedName>
</protein>
<dbReference type="PANTHER" id="PTHR21256">
    <property type="entry name" value="HISTIDINOL DEHYDROGENASE HDH"/>
    <property type="match status" value="1"/>
</dbReference>
<dbReference type="GO" id="GO:0004399">
    <property type="term" value="F:histidinol dehydrogenase activity"/>
    <property type="evidence" value="ECO:0007669"/>
    <property type="project" value="UniProtKB-EC"/>
</dbReference>
<comment type="caution">
    <text evidence="2">The sequence shown here is derived from an EMBL/GenBank/DDBJ whole genome shotgun (WGS) entry which is preliminary data.</text>
</comment>
<dbReference type="EC" id="1.1.1.23" evidence="2"/>
<dbReference type="EMBL" id="JAKWBL010000001">
    <property type="protein sequence ID" value="MCH5597765.1"/>
    <property type="molecule type" value="Genomic_DNA"/>
</dbReference>
<dbReference type="Proteomes" id="UP001202248">
    <property type="component" value="Unassembled WGS sequence"/>
</dbReference>
<keyword evidence="3" id="KW-1185">Reference proteome</keyword>
<evidence type="ECO:0000313" key="3">
    <source>
        <dbReference type="Proteomes" id="UP001202248"/>
    </source>
</evidence>
<evidence type="ECO:0000313" key="2">
    <source>
        <dbReference type="EMBL" id="MCH5597765.1"/>
    </source>
</evidence>